<dbReference type="Gene3D" id="2.60.40.10">
    <property type="entry name" value="Immunoglobulins"/>
    <property type="match status" value="1"/>
</dbReference>
<name>A0A9D4NF37_DREPO</name>
<organism evidence="2 3">
    <name type="scientific">Dreissena polymorpha</name>
    <name type="common">Zebra mussel</name>
    <name type="synonym">Mytilus polymorpha</name>
    <dbReference type="NCBI Taxonomy" id="45954"/>
    <lineage>
        <taxon>Eukaryota</taxon>
        <taxon>Metazoa</taxon>
        <taxon>Spiralia</taxon>
        <taxon>Lophotrochozoa</taxon>
        <taxon>Mollusca</taxon>
        <taxon>Bivalvia</taxon>
        <taxon>Autobranchia</taxon>
        <taxon>Heteroconchia</taxon>
        <taxon>Euheterodonta</taxon>
        <taxon>Imparidentia</taxon>
        <taxon>Neoheterodontei</taxon>
        <taxon>Myida</taxon>
        <taxon>Dreissenoidea</taxon>
        <taxon>Dreissenidae</taxon>
        <taxon>Dreissena</taxon>
    </lineage>
</organism>
<evidence type="ECO:0000259" key="1">
    <source>
        <dbReference type="Pfam" id="PF01833"/>
    </source>
</evidence>
<feature type="domain" description="IPT/TIG" evidence="1">
    <location>
        <begin position="11"/>
        <end position="77"/>
    </location>
</feature>
<dbReference type="AlphaFoldDB" id="A0A9D4NF37"/>
<reference evidence="2" key="1">
    <citation type="journal article" date="2019" name="bioRxiv">
        <title>The Genome of the Zebra Mussel, Dreissena polymorpha: A Resource for Invasive Species Research.</title>
        <authorList>
            <person name="McCartney M.A."/>
            <person name="Auch B."/>
            <person name="Kono T."/>
            <person name="Mallez S."/>
            <person name="Zhang Y."/>
            <person name="Obille A."/>
            <person name="Becker A."/>
            <person name="Abrahante J.E."/>
            <person name="Garbe J."/>
            <person name="Badalamenti J.P."/>
            <person name="Herman A."/>
            <person name="Mangelson H."/>
            <person name="Liachko I."/>
            <person name="Sullivan S."/>
            <person name="Sone E.D."/>
            <person name="Koren S."/>
            <person name="Silverstein K.A.T."/>
            <person name="Beckman K.B."/>
            <person name="Gohl D.M."/>
        </authorList>
    </citation>
    <scope>NUCLEOTIDE SEQUENCE</scope>
    <source>
        <strain evidence="2">Duluth1</strain>
        <tissue evidence="2">Whole animal</tissue>
    </source>
</reference>
<reference evidence="2" key="2">
    <citation type="submission" date="2020-11" db="EMBL/GenBank/DDBJ databases">
        <authorList>
            <person name="McCartney M.A."/>
            <person name="Auch B."/>
            <person name="Kono T."/>
            <person name="Mallez S."/>
            <person name="Becker A."/>
            <person name="Gohl D.M."/>
            <person name="Silverstein K.A.T."/>
            <person name="Koren S."/>
            <person name="Bechman K.B."/>
            <person name="Herman A."/>
            <person name="Abrahante J.E."/>
            <person name="Garbe J."/>
        </authorList>
    </citation>
    <scope>NUCLEOTIDE SEQUENCE</scope>
    <source>
        <strain evidence="2">Duluth1</strain>
        <tissue evidence="2">Whole animal</tissue>
    </source>
</reference>
<evidence type="ECO:0000313" key="2">
    <source>
        <dbReference type="EMBL" id="KAH3893230.1"/>
    </source>
</evidence>
<dbReference type="InterPro" id="IPR013783">
    <property type="entry name" value="Ig-like_fold"/>
</dbReference>
<dbReference type="Pfam" id="PF01833">
    <property type="entry name" value="TIG"/>
    <property type="match status" value="1"/>
</dbReference>
<protein>
    <recommendedName>
        <fullName evidence="1">IPT/TIG domain-containing protein</fullName>
    </recommendedName>
</protein>
<dbReference type="InterPro" id="IPR002909">
    <property type="entry name" value="IPT_dom"/>
</dbReference>
<dbReference type="SUPFAM" id="SSF81296">
    <property type="entry name" value="E set domains"/>
    <property type="match status" value="1"/>
</dbReference>
<dbReference type="InterPro" id="IPR014756">
    <property type="entry name" value="Ig_E-set"/>
</dbReference>
<proteinExistence type="predicted"/>
<sequence length="90" mass="9553">MMARAAPEENPSIKDIYLKHGFLSGGTILTVTGDNLVNAQLPKVFLRGNETSEPCLPKVNSTKILFCKVPAAPTGVTNHLNSATCPGCLE</sequence>
<accession>A0A9D4NF37</accession>
<comment type="caution">
    <text evidence="2">The sequence shown here is derived from an EMBL/GenBank/DDBJ whole genome shotgun (WGS) entry which is preliminary data.</text>
</comment>
<keyword evidence="3" id="KW-1185">Reference proteome</keyword>
<dbReference type="Proteomes" id="UP000828390">
    <property type="component" value="Unassembled WGS sequence"/>
</dbReference>
<dbReference type="CDD" id="cd00102">
    <property type="entry name" value="IPT"/>
    <property type="match status" value="1"/>
</dbReference>
<gene>
    <name evidence="2" type="ORF">DPMN_017374</name>
</gene>
<dbReference type="EMBL" id="JAIWYP010000001">
    <property type="protein sequence ID" value="KAH3893230.1"/>
    <property type="molecule type" value="Genomic_DNA"/>
</dbReference>
<evidence type="ECO:0000313" key="3">
    <source>
        <dbReference type="Proteomes" id="UP000828390"/>
    </source>
</evidence>